<dbReference type="InterPro" id="IPR051922">
    <property type="entry name" value="Bact_Sporulation_Assoc"/>
</dbReference>
<evidence type="ECO:0000259" key="1">
    <source>
        <dbReference type="Pfam" id="PF08486"/>
    </source>
</evidence>
<name>A0AAU8IHE3_9BACL</name>
<dbReference type="GO" id="GO:0030288">
    <property type="term" value="C:outer membrane-bounded periplasmic space"/>
    <property type="evidence" value="ECO:0007669"/>
    <property type="project" value="TreeGrafter"/>
</dbReference>
<gene>
    <name evidence="2" type="primary">spoIID</name>
    <name evidence="2" type="ORF">ABNN70_05070</name>
</gene>
<evidence type="ECO:0000313" key="2">
    <source>
        <dbReference type="EMBL" id="XCJ17849.1"/>
    </source>
</evidence>
<dbReference type="AlphaFoldDB" id="A0AAU8IHE3"/>
<feature type="domain" description="Sporulation stage II protein D amidase enhancer LytB N-terminal" evidence="1">
    <location>
        <begin position="64"/>
        <end position="162"/>
    </location>
</feature>
<sequence>MKKIATLLIICALAVLIIPSAVVLPFSGQSKEQVQDIAASPASRSTESQTVARPPAITVSVVRSETKHTERIVLDDYLIGVVGSEMPPKFRLEALKAQALAARTYIMARIMDNPEAKVSDTVANQVYHSTAELKRLWGKDYAWKIKKVKQAVSETENQVITYQGKLISPVFFSTANGRTENAKDYWSGDVPYLRSVASPWDQLSPKFHNEKKLSVAEVEQALGVSLGKRNAGKTLEKTETGRVARYQIGGKTFTGRQIREKLRLSSTDFTLKRKGNTVTARTVGSGHGVGMSQYGAEGMAREGKKAAQIVTYYYPGTRISKMTIRPKEALVRK</sequence>
<dbReference type="NCBIfam" id="TIGR02870">
    <property type="entry name" value="spore_II_D"/>
    <property type="match status" value="1"/>
</dbReference>
<protein>
    <submittedName>
        <fullName evidence="2">Stage II sporulation protein D</fullName>
    </submittedName>
</protein>
<dbReference type="InterPro" id="IPR013486">
    <property type="entry name" value="SpoIID/LytB"/>
</dbReference>
<organism evidence="2">
    <name type="scientific">Sporolactobacillus sp. Y61</name>
    <dbReference type="NCBI Taxonomy" id="3160863"/>
    <lineage>
        <taxon>Bacteria</taxon>
        <taxon>Bacillati</taxon>
        <taxon>Bacillota</taxon>
        <taxon>Bacilli</taxon>
        <taxon>Bacillales</taxon>
        <taxon>Sporolactobacillaceae</taxon>
        <taxon>Sporolactobacillus</taxon>
    </lineage>
</organism>
<dbReference type="InterPro" id="IPR014225">
    <property type="entry name" value="Spore_II_D_firmicutes"/>
</dbReference>
<dbReference type="PANTHER" id="PTHR30032">
    <property type="entry name" value="N-ACETYLMURAMOYL-L-ALANINE AMIDASE-RELATED"/>
    <property type="match status" value="1"/>
</dbReference>
<dbReference type="RefSeq" id="WP_353948938.1">
    <property type="nucleotide sequence ID" value="NZ_CP159510.1"/>
</dbReference>
<accession>A0AAU8IHE3</accession>
<proteinExistence type="predicted"/>
<dbReference type="NCBIfam" id="TIGR02669">
    <property type="entry name" value="SpoIID_LytB"/>
    <property type="match status" value="1"/>
</dbReference>
<dbReference type="Pfam" id="PF08486">
    <property type="entry name" value="SpoIID"/>
    <property type="match status" value="1"/>
</dbReference>
<dbReference type="InterPro" id="IPR013693">
    <property type="entry name" value="SpoIID/LytB_N"/>
</dbReference>
<reference evidence="2" key="1">
    <citation type="submission" date="2024-06" db="EMBL/GenBank/DDBJ databases">
        <authorList>
            <person name="Fan A."/>
            <person name="Zhang F.Y."/>
            <person name="Zhang L."/>
        </authorList>
    </citation>
    <scope>NUCLEOTIDE SEQUENCE</scope>
    <source>
        <strain evidence="2">Y61</strain>
    </source>
</reference>
<dbReference type="GO" id="GO:0030435">
    <property type="term" value="P:sporulation resulting in formation of a cellular spore"/>
    <property type="evidence" value="ECO:0007669"/>
    <property type="project" value="InterPro"/>
</dbReference>
<dbReference type="PANTHER" id="PTHR30032:SF4">
    <property type="entry name" value="AMIDASE ENHANCER"/>
    <property type="match status" value="1"/>
</dbReference>
<dbReference type="EMBL" id="CP159510">
    <property type="protein sequence ID" value="XCJ17849.1"/>
    <property type="molecule type" value="Genomic_DNA"/>
</dbReference>